<dbReference type="OrthoDB" id="188042at2759"/>
<dbReference type="InterPro" id="IPR009291">
    <property type="entry name" value="Vps62"/>
</dbReference>
<evidence type="ECO:0000313" key="3">
    <source>
        <dbReference type="Proteomes" id="UP000007266"/>
    </source>
</evidence>
<dbReference type="HOGENOM" id="CLU_033370_0_0_1"/>
<dbReference type="OMA" id="DSEPQAM"/>
<feature type="chain" id="PRO_5003088810" evidence="1">
    <location>
        <begin position="18"/>
        <end position="339"/>
    </location>
</feature>
<protein>
    <submittedName>
        <fullName evidence="2">Vacuolar protein sorting-associated protein 62-like Protein</fullName>
    </submittedName>
</protein>
<name>D6WBW1_TRICA</name>
<accession>D6WBW1</accession>
<dbReference type="PhylomeDB" id="D6WBW1"/>
<dbReference type="EMBL" id="KQ971315">
    <property type="protein sequence ID" value="EEZ97860.1"/>
    <property type="molecule type" value="Genomic_DNA"/>
</dbReference>
<reference evidence="2 3" key="1">
    <citation type="journal article" date="2008" name="Nature">
        <title>The genome of the model beetle and pest Tribolium castaneum.</title>
        <authorList>
            <consortium name="Tribolium Genome Sequencing Consortium"/>
            <person name="Richards S."/>
            <person name="Gibbs R.A."/>
            <person name="Weinstock G.M."/>
            <person name="Brown S.J."/>
            <person name="Denell R."/>
            <person name="Beeman R.W."/>
            <person name="Gibbs R."/>
            <person name="Beeman R.W."/>
            <person name="Brown S.J."/>
            <person name="Bucher G."/>
            <person name="Friedrich M."/>
            <person name="Grimmelikhuijzen C.J."/>
            <person name="Klingler M."/>
            <person name="Lorenzen M."/>
            <person name="Richards S."/>
            <person name="Roth S."/>
            <person name="Schroder R."/>
            <person name="Tautz D."/>
            <person name="Zdobnov E.M."/>
            <person name="Muzny D."/>
            <person name="Gibbs R.A."/>
            <person name="Weinstock G.M."/>
            <person name="Attaway T."/>
            <person name="Bell S."/>
            <person name="Buhay C.J."/>
            <person name="Chandrabose M.N."/>
            <person name="Chavez D."/>
            <person name="Clerk-Blankenburg K.P."/>
            <person name="Cree A."/>
            <person name="Dao M."/>
            <person name="Davis C."/>
            <person name="Chacko J."/>
            <person name="Dinh H."/>
            <person name="Dugan-Rocha S."/>
            <person name="Fowler G."/>
            <person name="Garner T.T."/>
            <person name="Garnes J."/>
            <person name="Gnirke A."/>
            <person name="Hawes A."/>
            <person name="Hernandez J."/>
            <person name="Hines S."/>
            <person name="Holder M."/>
            <person name="Hume J."/>
            <person name="Jhangiani S.N."/>
            <person name="Joshi V."/>
            <person name="Khan Z.M."/>
            <person name="Jackson L."/>
            <person name="Kovar C."/>
            <person name="Kowis A."/>
            <person name="Lee S."/>
            <person name="Lewis L.R."/>
            <person name="Margolis J."/>
            <person name="Morgan M."/>
            <person name="Nazareth L.V."/>
            <person name="Nguyen N."/>
            <person name="Okwuonu G."/>
            <person name="Parker D."/>
            <person name="Richards S."/>
            <person name="Ruiz S.J."/>
            <person name="Santibanez J."/>
            <person name="Savard J."/>
            <person name="Scherer S.E."/>
            <person name="Schneider B."/>
            <person name="Sodergren E."/>
            <person name="Tautz D."/>
            <person name="Vattahil S."/>
            <person name="Villasana D."/>
            <person name="White C.S."/>
            <person name="Wright R."/>
            <person name="Park Y."/>
            <person name="Beeman R.W."/>
            <person name="Lord J."/>
            <person name="Oppert B."/>
            <person name="Lorenzen M."/>
            <person name="Brown S."/>
            <person name="Wang L."/>
            <person name="Savard J."/>
            <person name="Tautz D."/>
            <person name="Richards S."/>
            <person name="Weinstock G."/>
            <person name="Gibbs R.A."/>
            <person name="Liu Y."/>
            <person name="Worley K."/>
            <person name="Weinstock G."/>
            <person name="Elsik C.G."/>
            <person name="Reese J.T."/>
            <person name="Elhaik E."/>
            <person name="Landan G."/>
            <person name="Graur D."/>
            <person name="Arensburger P."/>
            <person name="Atkinson P."/>
            <person name="Beeman R.W."/>
            <person name="Beidler J."/>
            <person name="Brown S.J."/>
            <person name="Demuth J.P."/>
            <person name="Drury D.W."/>
            <person name="Du Y.Z."/>
            <person name="Fujiwara H."/>
            <person name="Lorenzen M."/>
            <person name="Maselli V."/>
            <person name="Osanai M."/>
            <person name="Park Y."/>
            <person name="Robertson H.M."/>
            <person name="Tu Z."/>
            <person name="Wang J.J."/>
            <person name="Wang S."/>
            <person name="Richards S."/>
            <person name="Song H."/>
            <person name="Zhang L."/>
            <person name="Sodergren E."/>
            <person name="Werner D."/>
            <person name="Stanke M."/>
            <person name="Morgenstern B."/>
            <person name="Solovyev V."/>
            <person name="Kosarev P."/>
            <person name="Brown G."/>
            <person name="Chen H.C."/>
            <person name="Ermolaeva O."/>
            <person name="Hlavina W."/>
            <person name="Kapustin Y."/>
            <person name="Kiryutin B."/>
            <person name="Kitts P."/>
            <person name="Maglott D."/>
            <person name="Pruitt K."/>
            <person name="Sapojnikov V."/>
            <person name="Souvorov A."/>
            <person name="Mackey A.J."/>
            <person name="Waterhouse R.M."/>
            <person name="Wyder S."/>
            <person name="Zdobnov E.M."/>
            <person name="Zdobnov E.M."/>
            <person name="Wyder S."/>
            <person name="Kriventseva E.V."/>
            <person name="Kadowaki T."/>
            <person name="Bork P."/>
            <person name="Aranda M."/>
            <person name="Bao R."/>
            <person name="Beermann A."/>
            <person name="Berns N."/>
            <person name="Bolognesi R."/>
            <person name="Bonneton F."/>
            <person name="Bopp D."/>
            <person name="Brown S.J."/>
            <person name="Bucher G."/>
            <person name="Butts T."/>
            <person name="Chaumot A."/>
            <person name="Denell R.E."/>
            <person name="Ferrier D.E."/>
            <person name="Friedrich M."/>
            <person name="Gordon C.M."/>
            <person name="Jindra M."/>
            <person name="Klingler M."/>
            <person name="Lan Q."/>
            <person name="Lattorff H.M."/>
            <person name="Laudet V."/>
            <person name="von Levetsow C."/>
            <person name="Liu Z."/>
            <person name="Lutz R."/>
            <person name="Lynch J.A."/>
            <person name="da Fonseca R.N."/>
            <person name="Posnien N."/>
            <person name="Reuter R."/>
            <person name="Roth S."/>
            <person name="Savard J."/>
            <person name="Schinko J.B."/>
            <person name="Schmitt C."/>
            <person name="Schoppmeier M."/>
            <person name="Schroder R."/>
            <person name="Shippy T.D."/>
            <person name="Simonnet F."/>
            <person name="Marques-Souza H."/>
            <person name="Tautz D."/>
            <person name="Tomoyasu Y."/>
            <person name="Trauner J."/>
            <person name="Van der Zee M."/>
            <person name="Vervoort M."/>
            <person name="Wittkopp N."/>
            <person name="Wimmer E.A."/>
            <person name="Yang X."/>
            <person name="Jones A.K."/>
            <person name="Sattelle D.B."/>
            <person name="Ebert P.R."/>
            <person name="Nelson D."/>
            <person name="Scott J.G."/>
            <person name="Beeman R.W."/>
            <person name="Muthukrishnan S."/>
            <person name="Kramer K.J."/>
            <person name="Arakane Y."/>
            <person name="Beeman R.W."/>
            <person name="Zhu Q."/>
            <person name="Hogenkamp D."/>
            <person name="Dixit R."/>
            <person name="Oppert B."/>
            <person name="Jiang H."/>
            <person name="Zou Z."/>
            <person name="Marshall J."/>
            <person name="Elpidina E."/>
            <person name="Vinokurov K."/>
            <person name="Oppert C."/>
            <person name="Zou Z."/>
            <person name="Evans J."/>
            <person name="Lu Z."/>
            <person name="Zhao P."/>
            <person name="Sumathipala N."/>
            <person name="Altincicek B."/>
            <person name="Vilcinskas A."/>
            <person name="Williams M."/>
            <person name="Hultmark D."/>
            <person name="Hetru C."/>
            <person name="Jiang H."/>
            <person name="Grimmelikhuijzen C.J."/>
            <person name="Hauser F."/>
            <person name="Cazzamali G."/>
            <person name="Williamson M."/>
            <person name="Park Y."/>
            <person name="Li B."/>
            <person name="Tanaka Y."/>
            <person name="Predel R."/>
            <person name="Neupert S."/>
            <person name="Schachtner J."/>
            <person name="Verleyen P."/>
            <person name="Raible F."/>
            <person name="Bork P."/>
            <person name="Friedrich M."/>
            <person name="Walden K.K."/>
            <person name="Robertson H.M."/>
            <person name="Angeli S."/>
            <person name="Foret S."/>
            <person name="Bucher G."/>
            <person name="Schuetz S."/>
            <person name="Maleszka R."/>
            <person name="Wimmer E.A."/>
            <person name="Beeman R.W."/>
            <person name="Lorenzen M."/>
            <person name="Tomoyasu Y."/>
            <person name="Miller S.C."/>
            <person name="Grossmann D."/>
            <person name="Bucher G."/>
        </authorList>
    </citation>
    <scope>NUCLEOTIDE SEQUENCE [LARGE SCALE GENOMIC DNA]</scope>
    <source>
        <strain evidence="2 3">Georgia GA2</strain>
    </source>
</reference>
<proteinExistence type="predicted"/>
<sequence length="339" mass="38770">MLGVGAVLIFLLAFGRSQRQIGDYEQIKQLVTQWAPLIWMSPHEKYYPSSVETFFENVYLANQNEKLIMPAVSKEHFPMLNTKSLFLVTTHSVEYLKSDKLTSLHGHNPKLHPVPTYAVVSTCTNKPNHYKKPSFTVTYWAFYPYNQGKKICFIGNVPTLTIFGKCFGHLKTMGSHVGDWEHVTLSFKGHPFPSELYTAIHNTGGYYKYEPHHKHFILDSKKNHRRVQGPKLPPIVRVQNGHPVLFSANGSHGLWPSPGEHEYLKVPYLTDECGYGVPWKTWENLDILHLGTRNLPKWLFFKGKWGNPKKNCVLSGKLGLCEYTDGPPGILRNQQEFSC</sequence>
<reference evidence="2 3" key="2">
    <citation type="journal article" date="2010" name="Nucleic Acids Res.">
        <title>BeetleBase in 2010: revisions to provide comprehensive genomic information for Tribolium castaneum.</title>
        <authorList>
            <person name="Kim H.S."/>
            <person name="Murphy T."/>
            <person name="Xia J."/>
            <person name="Caragea D."/>
            <person name="Park Y."/>
            <person name="Beeman R.W."/>
            <person name="Lorenzen M.D."/>
            <person name="Butcher S."/>
            <person name="Manak J.R."/>
            <person name="Brown S.J."/>
        </authorList>
    </citation>
    <scope>GENOME REANNOTATION</scope>
    <source>
        <strain evidence="2 3">Georgia GA2</strain>
    </source>
</reference>
<dbReference type="eggNOG" id="ENOG502RPK3">
    <property type="taxonomic scope" value="Eukaryota"/>
</dbReference>
<keyword evidence="3" id="KW-1185">Reference proteome</keyword>
<dbReference type="Pfam" id="PF06101">
    <property type="entry name" value="Vps62"/>
    <property type="match status" value="1"/>
</dbReference>
<dbReference type="PANTHER" id="PTHR48174">
    <property type="entry name" value="DUF946 FAMILY PROTEIN"/>
    <property type="match status" value="1"/>
</dbReference>
<keyword evidence="1" id="KW-0732">Signal</keyword>
<dbReference type="KEGG" id="tca:658779"/>
<evidence type="ECO:0000313" key="2">
    <source>
        <dbReference type="EMBL" id="EEZ97860.1"/>
    </source>
</evidence>
<feature type="signal peptide" evidence="1">
    <location>
        <begin position="1"/>
        <end position="17"/>
    </location>
</feature>
<dbReference type="Proteomes" id="UP000007266">
    <property type="component" value="Linkage group 2"/>
</dbReference>
<dbReference type="AlphaFoldDB" id="D6WBW1"/>
<evidence type="ECO:0000256" key="1">
    <source>
        <dbReference type="SAM" id="SignalP"/>
    </source>
</evidence>
<gene>
    <name evidence="2" type="primary">AUGUSTUS-3.0.2_00232</name>
    <name evidence="2" type="ORF">TcasGA2_TC000232</name>
</gene>
<organism evidence="2 3">
    <name type="scientific">Tribolium castaneum</name>
    <name type="common">Red flour beetle</name>
    <dbReference type="NCBI Taxonomy" id="7070"/>
    <lineage>
        <taxon>Eukaryota</taxon>
        <taxon>Metazoa</taxon>
        <taxon>Ecdysozoa</taxon>
        <taxon>Arthropoda</taxon>
        <taxon>Hexapoda</taxon>
        <taxon>Insecta</taxon>
        <taxon>Pterygota</taxon>
        <taxon>Neoptera</taxon>
        <taxon>Endopterygota</taxon>
        <taxon>Coleoptera</taxon>
        <taxon>Polyphaga</taxon>
        <taxon>Cucujiformia</taxon>
        <taxon>Tenebrionidae</taxon>
        <taxon>Tenebrionidae incertae sedis</taxon>
        <taxon>Tribolium</taxon>
    </lineage>
</organism>
<dbReference type="PANTHER" id="PTHR48174:SF5">
    <property type="entry name" value="VACUOLAR PROTEIN SORTING-ASSOCIATED PROTEIN 62"/>
    <property type="match status" value="1"/>
</dbReference>